<keyword evidence="5" id="KW-1185">Reference proteome</keyword>
<evidence type="ECO:0000259" key="3">
    <source>
        <dbReference type="Pfam" id="PF01425"/>
    </source>
</evidence>
<dbReference type="InterPro" id="IPR000120">
    <property type="entry name" value="Amidase"/>
</dbReference>
<dbReference type="EMBL" id="BDSA01000001">
    <property type="protein sequence ID" value="GBE58533.1"/>
    <property type="molecule type" value="Genomic_DNA"/>
</dbReference>
<dbReference type="RefSeq" id="XP_028864776.1">
    <property type="nucleotide sequence ID" value="XM_029008943.1"/>
</dbReference>
<dbReference type="VEuPathDB" id="PiroplasmaDB:BOVATA_000260"/>
<keyword evidence="2" id="KW-1133">Transmembrane helix</keyword>
<keyword evidence="2" id="KW-0812">Transmembrane</keyword>
<dbReference type="AlphaFoldDB" id="A0A2H6K6B9"/>
<dbReference type="Proteomes" id="UP000236319">
    <property type="component" value="Unassembled WGS sequence"/>
</dbReference>
<dbReference type="PANTHER" id="PTHR11895:SF7">
    <property type="entry name" value="GLUTAMYL-TRNA(GLN) AMIDOTRANSFERASE SUBUNIT A, MITOCHONDRIAL"/>
    <property type="match status" value="1"/>
</dbReference>
<sequence>MKQSPDGIDPDSGVSQRHLNHPAHKYTLSPKFRANGGERIALLAIIVHILGVIYAILFVRARTPTATAWISGYYGLFHRHKDVVISPYGTWSGRHSGAVAASLDDARPYAELLDDVSTAAVEKYLDITAQRRRSMNRGDSCIATKYLEERLRNVINGVSNDGITEKFDLDRFHSFTYIMSDEELVEQVVKAVTRFDAHGAEMHLFGEPLAVKDNIAMRSVPFTNGSPLLTGYKPSYSASAVELLQDHGAIVIGKTTMDEFGVGSATRAALNPYSKDRLPGGSSGGSANAVGGGLIELALGTDTGGSVVVPAGYCGCVGYRPSYGLLNRFGMSELAAKLDTIGVCSRTVRDAARLISAMIEPGAEMTTYKDDTEQVLHSIKAMLAREIGDDIDLPLKGIRVASLDTEALMNDDLLDDDVAANMREVEEALRGLGAEVTSVPPLPLRLATESYHAYVAAQMASNLQRFGDLLYHPGGHHMSLNDMTDQMSANTMNRFLAGISMVRDGHDHEAVLKRAREALVAWLEQNAIFEDIPLILSPTSARLPPHKDPAKNKSHDLLRSQDDLYATFAPFIGACAVSFPTGMSVEGVPHSAQLVAKRFDDALLLEVAAMYEKRASPFKNAASMA</sequence>
<protein>
    <submittedName>
        <fullName evidence="4">Glutamyl-tRNA amidotransferase</fullName>
    </submittedName>
</protein>
<name>A0A2H6K6B9_9APIC</name>
<dbReference type="Gene3D" id="3.90.1300.10">
    <property type="entry name" value="Amidase signature (AS) domain"/>
    <property type="match status" value="1"/>
</dbReference>
<dbReference type="GeneID" id="39872303"/>
<dbReference type="InterPro" id="IPR036928">
    <property type="entry name" value="AS_sf"/>
</dbReference>
<dbReference type="SUPFAM" id="SSF75304">
    <property type="entry name" value="Amidase signature (AS) enzymes"/>
    <property type="match status" value="1"/>
</dbReference>
<organism evidence="4 5">
    <name type="scientific">Babesia ovata</name>
    <dbReference type="NCBI Taxonomy" id="189622"/>
    <lineage>
        <taxon>Eukaryota</taxon>
        <taxon>Sar</taxon>
        <taxon>Alveolata</taxon>
        <taxon>Apicomplexa</taxon>
        <taxon>Aconoidasida</taxon>
        <taxon>Piroplasmida</taxon>
        <taxon>Babesiidae</taxon>
        <taxon>Babesia</taxon>
    </lineage>
</organism>
<keyword evidence="2" id="KW-0472">Membrane</keyword>
<proteinExistence type="predicted"/>
<dbReference type="InterPro" id="IPR023631">
    <property type="entry name" value="Amidase_dom"/>
</dbReference>
<dbReference type="OrthoDB" id="421993at2759"/>
<feature type="region of interest" description="Disordered" evidence="1">
    <location>
        <begin position="1"/>
        <end position="20"/>
    </location>
</feature>
<reference evidence="4 5" key="1">
    <citation type="journal article" date="2017" name="BMC Genomics">
        <title>Whole-genome assembly of Babesia ovata and comparative genomics between closely related pathogens.</title>
        <authorList>
            <person name="Yamagishi J."/>
            <person name="Asada M."/>
            <person name="Hakimi H."/>
            <person name="Tanaka T.Q."/>
            <person name="Sugimoto C."/>
            <person name="Kawazu S."/>
        </authorList>
    </citation>
    <scope>NUCLEOTIDE SEQUENCE [LARGE SCALE GENOMIC DNA]</scope>
    <source>
        <strain evidence="4 5">Miyake</strain>
    </source>
</reference>
<evidence type="ECO:0000313" key="5">
    <source>
        <dbReference type="Proteomes" id="UP000236319"/>
    </source>
</evidence>
<dbReference type="GO" id="GO:0016740">
    <property type="term" value="F:transferase activity"/>
    <property type="evidence" value="ECO:0007669"/>
    <property type="project" value="UniProtKB-KW"/>
</dbReference>
<gene>
    <name evidence="4" type="ORF">BOVATA_000260</name>
</gene>
<keyword evidence="4" id="KW-0808">Transferase</keyword>
<feature type="transmembrane region" description="Helical" evidence="2">
    <location>
        <begin position="40"/>
        <end position="59"/>
    </location>
</feature>
<feature type="domain" description="Amidase" evidence="3">
    <location>
        <begin position="186"/>
        <end position="605"/>
    </location>
</feature>
<evidence type="ECO:0000256" key="1">
    <source>
        <dbReference type="SAM" id="MobiDB-lite"/>
    </source>
</evidence>
<evidence type="ECO:0000313" key="4">
    <source>
        <dbReference type="EMBL" id="GBE58533.1"/>
    </source>
</evidence>
<accession>A0A2H6K6B9</accession>
<dbReference type="Pfam" id="PF01425">
    <property type="entry name" value="Amidase"/>
    <property type="match status" value="1"/>
</dbReference>
<evidence type="ECO:0000256" key="2">
    <source>
        <dbReference type="SAM" id="Phobius"/>
    </source>
</evidence>
<comment type="caution">
    <text evidence="4">The sequence shown here is derived from an EMBL/GenBank/DDBJ whole genome shotgun (WGS) entry which is preliminary data.</text>
</comment>
<dbReference type="PANTHER" id="PTHR11895">
    <property type="entry name" value="TRANSAMIDASE"/>
    <property type="match status" value="1"/>
</dbReference>